<dbReference type="Gene3D" id="3.10.50.10">
    <property type="match status" value="1"/>
</dbReference>
<proteinExistence type="inferred from homology"/>
<dbReference type="GO" id="GO:0008061">
    <property type="term" value="F:chitin binding"/>
    <property type="evidence" value="ECO:0007669"/>
    <property type="project" value="InterPro"/>
</dbReference>
<keyword evidence="7" id="KW-1133">Transmembrane helix</keyword>
<dbReference type="SMART" id="SM00636">
    <property type="entry name" value="Glyco_18"/>
    <property type="match status" value="1"/>
</dbReference>
<dbReference type="GO" id="GO:0004568">
    <property type="term" value="F:chitinase activity"/>
    <property type="evidence" value="ECO:0007669"/>
    <property type="project" value="TreeGrafter"/>
</dbReference>
<dbReference type="FunFam" id="3.10.50.10:FF:000003">
    <property type="entry name" value="Class V chitinase CHIT5b"/>
    <property type="match status" value="1"/>
</dbReference>
<feature type="domain" description="GH18" evidence="8">
    <location>
        <begin position="88"/>
        <end position="427"/>
    </location>
</feature>
<dbReference type="InterPro" id="IPR050314">
    <property type="entry name" value="Glycosyl_Hydrlase_18"/>
</dbReference>
<evidence type="ECO:0000259" key="8">
    <source>
        <dbReference type="PROSITE" id="PS51910"/>
    </source>
</evidence>
<dbReference type="InterPro" id="IPR011583">
    <property type="entry name" value="Chitinase_II/V-like_cat"/>
</dbReference>
<keyword evidence="1" id="KW-0732">Signal</keyword>
<dbReference type="InterPro" id="IPR001223">
    <property type="entry name" value="Glyco_hydro18_cat"/>
</dbReference>
<evidence type="ECO:0000256" key="1">
    <source>
        <dbReference type="ARBA" id="ARBA00022729"/>
    </source>
</evidence>
<gene>
    <name evidence="9" type="primary">Chi3L2-L</name>
    <name evidence="9" type="ORF">Hamer_G012489</name>
</gene>
<evidence type="ECO:0000256" key="2">
    <source>
        <dbReference type="ARBA" id="ARBA00022801"/>
    </source>
</evidence>
<evidence type="ECO:0000313" key="9">
    <source>
        <dbReference type="EMBL" id="KAG7170918.1"/>
    </source>
</evidence>
<keyword evidence="7" id="KW-0472">Membrane</keyword>
<keyword evidence="3" id="KW-0325">Glycoprotein</keyword>
<comment type="similarity">
    <text evidence="6">Belongs to the glycosyl hydrolase 18 family.</text>
</comment>
<organism evidence="9 10">
    <name type="scientific">Homarus americanus</name>
    <name type="common">American lobster</name>
    <dbReference type="NCBI Taxonomy" id="6706"/>
    <lineage>
        <taxon>Eukaryota</taxon>
        <taxon>Metazoa</taxon>
        <taxon>Ecdysozoa</taxon>
        <taxon>Arthropoda</taxon>
        <taxon>Crustacea</taxon>
        <taxon>Multicrustacea</taxon>
        <taxon>Malacostraca</taxon>
        <taxon>Eumalacostraca</taxon>
        <taxon>Eucarida</taxon>
        <taxon>Decapoda</taxon>
        <taxon>Pleocyemata</taxon>
        <taxon>Astacidea</taxon>
        <taxon>Nephropoidea</taxon>
        <taxon>Nephropidae</taxon>
        <taxon>Homarus</taxon>
    </lineage>
</organism>
<dbReference type="PROSITE" id="PS01095">
    <property type="entry name" value="GH18_1"/>
    <property type="match status" value="1"/>
</dbReference>
<keyword evidence="2 5" id="KW-0378">Hydrolase</keyword>
<evidence type="ECO:0000256" key="6">
    <source>
        <dbReference type="RuleBase" id="RU004453"/>
    </source>
</evidence>
<accession>A0A8J5N0K1</accession>
<protein>
    <submittedName>
        <fullName evidence="9">Chitinase-3-like protein 2-like</fullName>
    </submittedName>
</protein>
<reference evidence="9" key="1">
    <citation type="journal article" date="2021" name="Sci. Adv.">
        <title>The American lobster genome reveals insights on longevity, neural, and immune adaptations.</title>
        <authorList>
            <person name="Polinski J.M."/>
            <person name="Zimin A.V."/>
            <person name="Clark K.F."/>
            <person name="Kohn A.B."/>
            <person name="Sadowski N."/>
            <person name="Timp W."/>
            <person name="Ptitsyn A."/>
            <person name="Khanna P."/>
            <person name="Romanova D.Y."/>
            <person name="Williams P."/>
            <person name="Greenwood S.J."/>
            <person name="Moroz L.L."/>
            <person name="Walt D.R."/>
            <person name="Bodnar A.G."/>
        </authorList>
    </citation>
    <scope>NUCLEOTIDE SEQUENCE</scope>
    <source>
        <strain evidence="9">GMGI-L3</strain>
    </source>
</reference>
<feature type="transmembrane region" description="Helical" evidence="7">
    <location>
        <begin position="33"/>
        <end position="53"/>
    </location>
</feature>
<evidence type="ECO:0000256" key="4">
    <source>
        <dbReference type="ARBA" id="ARBA00023295"/>
    </source>
</evidence>
<evidence type="ECO:0000256" key="3">
    <source>
        <dbReference type="ARBA" id="ARBA00023180"/>
    </source>
</evidence>
<name>A0A8J5N0K1_HOMAM</name>
<dbReference type="InterPro" id="IPR029070">
    <property type="entry name" value="Chitinase_insertion_sf"/>
</dbReference>
<dbReference type="PANTHER" id="PTHR11177">
    <property type="entry name" value="CHITINASE"/>
    <property type="match status" value="1"/>
</dbReference>
<dbReference type="GO" id="GO:0005576">
    <property type="term" value="C:extracellular region"/>
    <property type="evidence" value="ECO:0007669"/>
    <property type="project" value="TreeGrafter"/>
</dbReference>
<dbReference type="EMBL" id="JAHLQT010013238">
    <property type="protein sequence ID" value="KAG7170918.1"/>
    <property type="molecule type" value="Genomic_DNA"/>
</dbReference>
<evidence type="ECO:0000256" key="5">
    <source>
        <dbReference type="RuleBase" id="RU000489"/>
    </source>
</evidence>
<dbReference type="GO" id="GO:0006032">
    <property type="term" value="P:chitin catabolic process"/>
    <property type="evidence" value="ECO:0007669"/>
    <property type="project" value="TreeGrafter"/>
</dbReference>
<comment type="caution">
    <text evidence="9">The sequence shown here is derived from an EMBL/GenBank/DDBJ whole genome shotgun (WGS) entry which is preliminary data.</text>
</comment>
<keyword evidence="4 5" id="KW-0326">Glycosidase</keyword>
<evidence type="ECO:0000313" key="10">
    <source>
        <dbReference type="Proteomes" id="UP000747542"/>
    </source>
</evidence>
<dbReference type="InterPro" id="IPR001579">
    <property type="entry name" value="Glyco_hydro_18_chit_AS"/>
</dbReference>
<keyword evidence="7" id="KW-0812">Transmembrane</keyword>
<evidence type="ECO:0000256" key="7">
    <source>
        <dbReference type="SAM" id="Phobius"/>
    </source>
</evidence>
<keyword evidence="10" id="KW-1185">Reference proteome</keyword>
<dbReference type="Gene3D" id="3.20.20.80">
    <property type="entry name" value="Glycosidases"/>
    <property type="match status" value="1"/>
</dbReference>
<dbReference type="Pfam" id="PF00704">
    <property type="entry name" value="Glyco_hydro_18"/>
    <property type="match status" value="1"/>
</dbReference>
<dbReference type="Proteomes" id="UP000747542">
    <property type="component" value="Unassembled WGS sequence"/>
</dbReference>
<sequence>MFIKQFVTKNAVLEGTDKSPIPKSNSKNEFVTLLIRLMWVLLIIAVCCCLYVPSSSTCNGMQDSSTFHRFFVPDAQEGILRNGSSTEKKIVCYYALPNKGSSEATMSAKDIDPTLCTHIIISKAKIENSTIVPLDEGDLKVYAEVVSLKKQNPDLHVLLSLGSGFPSLVQDLTHGFDGLDLDWEFPVWPSWKKNSKEKNRFAYFVLQLNNALKLASHPPLLLTAAVGVSKNIIDNSYEIGQLAKCVDFVSVMGYNYHQFKPYLPFTGHNAPLAKSSQEKGYFATLNIQWDTLYWMSKGMPKEKLVIGIPTFGRTWKLLNSKWHNVGAPAVAEGMHEGKITYLEACIFVKEGAVHYFDNESKVPYAVRDQDWVSYEDTVSIRDKVQWILAAGVAGVMTWNLNSDDWAGLCSGKKFELLNIVKDMLYHSFPKN</sequence>
<dbReference type="SUPFAM" id="SSF51445">
    <property type="entry name" value="(Trans)glycosidases"/>
    <property type="match status" value="1"/>
</dbReference>
<dbReference type="AlphaFoldDB" id="A0A8J5N0K1"/>
<dbReference type="SUPFAM" id="SSF54556">
    <property type="entry name" value="Chitinase insertion domain"/>
    <property type="match status" value="1"/>
</dbReference>
<dbReference type="InterPro" id="IPR017853">
    <property type="entry name" value="GH"/>
</dbReference>
<dbReference type="PROSITE" id="PS51910">
    <property type="entry name" value="GH18_2"/>
    <property type="match status" value="1"/>
</dbReference>
<dbReference type="PANTHER" id="PTHR11177:SF390">
    <property type="entry name" value="CHITINASE 11"/>
    <property type="match status" value="1"/>
</dbReference>
<dbReference type="GO" id="GO:0005975">
    <property type="term" value="P:carbohydrate metabolic process"/>
    <property type="evidence" value="ECO:0007669"/>
    <property type="project" value="InterPro"/>
</dbReference>